<proteinExistence type="predicted"/>
<name>A0A2M4DK14_ANODA</name>
<organism evidence="1">
    <name type="scientific">Anopheles darlingi</name>
    <name type="common">Mosquito</name>
    <dbReference type="NCBI Taxonomy" id="43151"/>
    <lineage>
        <taxon>Eukaryota</taxon>
        <taxon>Metazoa</taxon>
        <taxon>Ecdysozoa</taxon>
        <taxon>Arthropoda</taxon>
        <taxon>Hexapoda</taxon>
        <taxon>Insecta</taxon>
        <taxon>Pterygota</taxon>
        <taxon>Neoptera</taxon>
        <taxon>Endopterygota</taxon>
        <taxon>Diptera</taxon>
        <taxon>Nematocera</taxon>
        <taxon>Culicoidea</taxon>
        <taxon>Culicidae</taxon>
        <taxon>Anophelinae</taxon>
        <taxon>Anopheles</taxon>
    </lineage>
</organism>
<dbReference type="EMBL" id="GGFL01013701">
    <property type="protein sequence ID" value="MBW77879.1"/>
    <property type="molecule type" value="Transcribed_RNA"/>
</dbReference>
<accession>A0A2M4DK14</accession>
<evidence type="ECO:0000313" key="1">
    <source>
        <dbReference type="EMBL" id="MBW77879.1"/>
    </source>
</evidence>
<protein>
    <submittedName>
        <fullName evidence="1">Putative secreted protein</fullName>
    </submittedName>
</protein>
<dbReference type="AlphaFoldDB" id="A0A2M4DK14"/>
<reference evidence="1" key="1">
    <citation type="submission" date="2018-01" db="EMBL/GenBank/DDBJ databases">
        <title>An insight into the sialome of Amazonian anophelines.</title>
        <authorList>
            <person name="Ribeiro J.M."/>
            <person name="Scarpassa V."/>
            <person name="Calvo E."/>
        </authorList>
    </citation>
    <scope>NUCLEOTIDE SEQUENCE</scope>
</reference>
<sequence>MDILLETCSCLKHRAFALLPIGLLVFVNSFLHDARYTIEHGTGNSYAQHTIMRDSSRFTQNTRLVAACQQRI</sequence>